<reference evidence="1 2" key="1">
    <citation type="journal article" date="2022" name="Hortic Res">
        <title>A haplotype resolved chromosomal level avocado genome allows analysis of novel avocado genes.</title>
        <authorList>
            <person name="Nath O."/>
            <person name="Fletcher S.J."/>
            <person name="Hayward A."/>
            <person name="Shaw L.M."/>
            <person name="Masouleh A.K."/>
            <person name="Furtado A."/>
            <person name="Henry R.J."/>
            <person name="Mitter N."/>
        </authorList>
    </citation>
    <scope>NUCLEOTIDE SEQUENCE [LARGE SCALE GENOMIC DNA]</scope>
    <source>
        <strain evidence="2">cv. Hass</strain>
    </source>
</reference>
<gene>
    <name evidence="1" type="ORF">MRB53_017978</name>
</gene>
<keyword evidence="2" id="KW-1185">Reference proteome</keyword>
<protein>
    <submittedName>
        <fullName evidence="1">Uncharacterized protein</fullName>
    </submittedName>
</protein>
<accession>A0ACC2M6Q5</accession>
<dbReference type="EMBL" id="CM056813">
    <property type="protein sequence ID" value="KAJ8641284.1"/>
    <property type="molecule type" value="Genomic_DNA"/>
</dbReference>
<name>A0ACC2M6Q5_PERAE</name>
<proteinExistence type="predicted"/>
<organism evidence="1 2">
    <name type="scientific">Persea americana</name>
    <name type="common">Avocado</name>
    <dbReference type="NCBI Taxonomy" id="3435"/>
    <lineage>
        <taxon>Eukaryota</taxon>
        <taxon>Viridiplantae</taxon>
        <taxon>Streptophyta</taxon>
        <taxon>Embryophyta</taxon>
        <taxon>Tracheophyta</taxon>
        <taxon>Spermatophyta</taxon>
        <taxon>Magnoliopsida</taxon>
        <taxon>Magnoliidae</taxon>
        <taxon>Laurales</taxon>
        <taxon>Lauraceae</taxon>
        <taxon>Persea</taxon>
    </lineage>
</organism>
<comment type="caution">
    <text evidence="1">The sequence shown here is derived from an EMBL/GenBank/DDBJ whole genome shotgun (WGS) entry which is preliminary data.</text>
</comment>
<evidence type="ECO:0000313" key="1">
    <source>
        <dbReference type="EMBL" id="KAJ8641284.1"/>
    </source>
</evidence>
<evidence type="ECO:0000313" key="2">
    <source>
        <dbReference type="Proteomes" id="UP001234297"/>
    </source>
</evidence>
<dbReference type="Proteomes" id="UP001234297">
    <property type="component" value="Chromosome 5"/>
</dbReference>
<sequence>MDAESCICNMVDKGSAESHRYYLARRTALEMLKDRGYDITDSDILVTLPEFRSIYGEKPDLERLRISASLVSQPSKKILVIFCGADVVKLAIIRGIYSQVGKDNLHRMILILQNKMTAQARQATKEVFQFKVELFQITDLLVNITKHCLKPKHYVLTPLEKQKLLSKYSVEDKQLPRMLESDAIARYYGLEKGQVVKITYSGEITESYVTYRCIM</sequence>